<sequence>MWRNGLDHQNLLRRYAFKLKSLLSVPLYDAVELLGPAFLCTSAYAASCPRPFKPLVAWDVRQYIEQDAFSHAENQAVHLSRQRANIRRGTNTEGTNGFRWTDSATTFLHHRQKPQSTLESPNHRNLLPRRDNLRQKTKCLRQDYQAAGSSTVFFVMLAIILAWVILGIVYGTTDTWQILMQNGSSIQVYISDILLIRQQQNAARVLMTAMAEIQSRGNTCERLLRQIPDCQWMETHKEAPKQLTVNGRLIDDEVEESLYMATGRPSRFQYVWSKMCHGTAKALGSLYAYIFYWIGIFAWVGIGELFSFSNTWQLYVNTATAVALTFTSVFLQNIQQQQEDKLESCLQYALKIDAEVEHRLRELTSDSKPNPIFEIAPRKRDWIERSIDGFADIMGSGVGVVLSLTVTIVWIAVGPTLEFSDNWWLIIGTFTGLVGFIDGFILRNMYYREEQDVNKQFQAVSFADRKLLDLLNVHIAERLPGIEPQL</sequence>
<dbReference type="Proteomes" id="UP000566819">
    <property type="component" value="Unassembled WGS sequence"/>
</dbReference>
<keyword evidence="1" id="KW-0812">Transmembrane</keyword>
<feature type="transmembrane region" description="Helical" evidence="1">
    <location>
        <begin position="389"/>
        <end position="411"/>
    </location>
</feature>
<evidence type="ECO:0000256" key="1">
    <source>
        <dbReference type="SAM" id="Phobius"/>
    </source>
</evidence>
<accession>A0A8H4R798</accession>
<evidence type="ECO:0000313" key="2">
    <source>
        <dbReference type="EMBL" id="KAF4624647.1"/>
    </source>
</evidence>
<gene>
    <name evidence="2" type="ORF">G7Y89_g13523</name>
</gene>
<dbReference type="OrthoDB" id="2224262at2759"/>
<dbReference type="GO" id="GO:0055085">
    <property type="term" value="P:transmembrane transport"/>
    <property type="evidence" value="ECO:0007669"/>
    <property type="project" value="InterPro"/>
</dbReference>
<protein>
    <submittedName>
        <fullName evidence="2">Uncharacterized protein</fullName>
    </submittedName>
</protein>
<feature type="transmembrane region" description="Helical" evidence="1">
    <location>
        <begin position="423"/>
        <end position="442"/>
    </location>
</feature>
<dbReference type="AlphaFoldDB" id="A0A8H4R798"/>
<dbReference type="EMBL" id="JAAMPI010001594">
    <property type="protein sequence ID" value="KAF4624647.1"/>
    <property type="molecule type" value="Genomic_DNA"/>
</dbReference>
<dbReference type="Pfam" id="PF04120">
    <property type="entry name" value="Iron_permease"/>
    <property type="match status" value="3"/>
</dbReference>
<proteinExistence type="predicted"/>
<feature type="transmembrane region" description="Helical" evidence="1">
    <location>
        <begin position="314"/>
        <end position="331"/>
    </location>
</feature>
<reference evidence="2 3" key="1">
    <citation type="submission" date="2020-03" db="EMBL/GenBank/DDBJ databases">
        <title>Draft Genome Sequence of Cudoniella acicularis.</title>
        <authorList>
            <person name="Buettner E."/>
            <person name="Kellner H."/>
        </authorList>
    </citation>
    <scope>NUCLEOTIDE SEQUENCE [LARGE SCALE GENOMIC DNA]</scope>
    <source>
        <strain evidence="2 3">DSM 108380</strain>
    </source>
</reference>
<name>A0A8H4R798_9HELO</name>
<comment type="caution">
    <text evidence="2">The sequence shown here is derived from an EMBL/GenBank/DDBJ whole genome shotgun (WGS) entry which is preliminary data.</text>
</comment>
<feature type="transmembrane region" description="Helical" evidence="1">
    <location>
        <begin position="151"/>
        <end position="171"/>
    </location>
</feature>
<dbReference type="InterPro" id="IPR007251">
    <property type="entry name" value="Iron_permease_Fet4"/>
</dbReference>
<keyword evidence="1" id="KW-0472">Membrane</keyword>
<feature type="transmembrane region" description="Helical" evidence="1">
    <location>
        <begin position="282"/>
        <end position="302"/>
    </location>
</feature>
<keyword evidence="3" id="KW-1185">Reference proteome</keyword>
<evidence type="ECO:0000313" key="3">
    <source>
        <dbReference type="Proteomes" id="UP000566819"/>
    </source>
</evidence>
<organism evidence="2 3">
    <name type="scientific">Cudoniella acicularis</name>
    <dbReference type="NCBI Taxonomy" id="354080"/>
    <lineage>
        <taxon>Eukaryota</taxon>
        <taxon>Fungi</taxon>
        <taxon>Dikarya</taxon>
        <taxon>Ascomycota</taxon>
        <taxon>Pezizomycotina</taxon>
        <taxon>Leotiomycetes</taxon>
        <taxon>Helotiales</taxon>
        <taxon>Tricladiaceae</taxon>
        <taxon>Cudoniella</taxon>
    </lineage>
</organism>
<keyword evidence="1" id="KW-1133">Transmembrane helix</keyword>